<sequence>MGQYWRFVNIDKQEKSAHLGKLGEFFFANEPGQLIYLLAIPPVPLGSAPSDPSDLKEVPGRWAGDRIICLGNYAHSWPEGVVTAADFRQKSTADVEWTSNDETSDEESSSDTDEASQDPTKRPSASFLRVCHSIRSTDFDQETRAAYPQDQVWVLRNITKKLYVRSDGIPTKNPDYALTYEGHRGLESYPGLGNVLLAKIGWSDDGSTSMRCDGYNLTEGSWAGDRIDVRLMDHVMEDMIQEGWKDISRQEAKLLHGIWCDVDGGGSGKLPKEPKTAL</sequence>
<feature type="region of interest" description="Disordered" evidence="1">
    <location>
        <begin position="93"/>
        <end position="124"/>
    </location>
</feature>
<gene>
    <name evidence="2" type="ORF">M413DRAFT_285042</name>
</gene>
<feature type="compositionally biased region" description="Acidic residues" evidence="1">
    <location>
        <begin position="102"/>
        <end position="116"/>
    </location>
</feature>
<organism evidence="2 3">
    <name type="scientific">Hebeloma cylindrosporum</name>
    <dbReference type="NCBI Taxonomy" id="76867"/>
    <lineage>
        <taxon>Eukaryota</taxon>
        <taxon>Fungi</taxon>
        <taxon>Dikarya</taxon>
        <taxon>Basidiomycota</taxon>
        <taxon>Agaricomycotina</taxon>
        <taxon>Agaricomycetes</taxon>
        <taxon>Agaricomycetidae</taxon>
        <taxon>Agaricales</taxon>
        <taxon>Agaricineae</taxon>
        <taxon>Hymenogastraceae</taxon>
        <taxon>Hebeloma</taxon>
    </lineage>
</organism>
<keyword evidence="3" id="KW-1185">Reference proteome</keyword>
<reference evidence="3" key="2">
    <citation type="submission" date="2015-01" db="EMBL/GenBank/DDBJ databases">
        <title>Evolutionary Origins and Diversification of the Mycorrhizal Mutualists.</title>
        <authorList>
            <consortium name="DOE Joint Genome Institute"/>
            <consortium name="Mycorrhizal Genomics Consortium"/>
            <person name="Kohler A."/>
            <person name="Kuo A."/>
            <person name="Nagy L.G."/>
            <person name="Floudas D."/>
            <person name="Copeland A."/>
            <person name="Barry K.W."/>
            <person name="Cichocki N."/>
            <person name="Veneault-Fourrey C."/>
            <person name="LaButti K."/>
            <person name="Lindquist E.A."/>
            <person name="Lipzen A."/>
            <person name="Lundell T."/>
            <person name="Morin E."/>
            <person name="Murat C."/>
            <person name="Riley R."/>
            <person name="Ohm R."/>
            <person name="Sun H."/>
            <person name="Tunlid A."/>
            <person name="Henrissat B."/>
            <person name="Grigoriev I.V."/>
            <person name="Hibbett D.S."/>
            <person name="Martin F."/>
        </authorList>
    </citation>
    <scope>NUCLEOTIDE SEQUENCE [LARGE SCALE GENOMIC DNA]</scope>
    <source>
        <strain evidence="3">h7</strain>
    </source>
</reference>
<proteinExistence type="predicted"/>
<name>A0A0C3BJB7_HEBCY</name>
<evidence type="ECO:0000313" key="2">
    <source>
        <dbReference type="EMBL" id="KIM36820.1"/>
    </source>
</evidence>
<dbReference type="HOGENOM" id="CLU_044126_2_2_1"/>
<dbReference type="EMBL" id="KN831802">
    <property type="protein sequence ID" value="KIM36820.1"/>
    <property type="molecule type" value="Genomic_DNA"/>
</dbReference>
<dbReference type="AlphaFoldDB" id="A0A0C3BJB7"/>
<dbReference type="Proteomes" id="UP000053424">
    <property type="component" value="Unassembled WGS sequence"/>
</dbReference>
<dbReference type="OrthoDB" id="2588098at2759"/>
<reference evidence="2 3" key="1">
    <citation type="submission" date="2014-04" db="EMBL/GenBank/DDBJ databases">
        <authorList>
            <consortium name="DOE Joint Genome Institute"/>
            <person name="Kuo A."/>
            <person name="Gay G."/>
            <person name="Dore J."/>
            <person name="Kohler A."/>
            <person name="Nagy L.G."/>
            <person name="Floudas D."/>
            <person name="Copeland A."/>
            <person name="Barry K.W."/>
            <person name="Cichocki N."/>
            <person name="Veneault-Fourrey C."/>
            <person name="LaButti K."/>
            <person name="Lindquist E.A."/>
            <person name="Lipzen A."/>
            <person name="Lundell T."/>
            <person name="Morin E."/>
            <person name="Murat C."/>
            <person name="Sun H."/>
            <person name="Tunlid A."/>
            <person name="Henrissat B."/>
            <person name="Grigoriev I.V."/>
            <person name="Hibbett D.S."/>
            <person name="Martin F."/>
            <person name="Nordberg H.P."/>
            <person name="Cantor M.N."/>
            <person name="Hua S.X."/>
        </authorList>
    </citation>
    <scope>NUCLEOTIDE SEQUENCE [LARGE SCALE GENOMIC DNA]</scope>
    <source>
        <strain evidence="3">h7</strain>
    </source>
</reference>
<protein>
    <submittedName>
        <fullName evidence="2">Uncharacterized protein</fullName>
    </submittedName>
</protein>
<evidence type="ECO:0000313" key="3">
    <source>
        <dbReference type="Proteomes" id="UP000053424"/>
    </source>
</evidence>
<evidence type="ECO:0000256" key="1">
    <source>
        <dbReference type="SAM" id="MobiDB-lite"/>
    </source>
</evidence>
<accession>A0A0C3BJB7</accession>